<dbReference type="STRING" id="1797460.A3E73_02895"/>
<comment type="caution">
    <text evidence="3">The sequence shown here is derived from an EMBL/GenBank/DDBJ whole genome shotgun (WGS) entry which is preliminary data.</text>
</comment>
<reference evidence="3 4" key="1">
    <citation type="journal article" date="2016" name="Nat. Commun.">
        <title>Thousands of microbial genomes shed light on interconnected biogeochemical processes in an aquifer system.</title>
        <authorList>
            <person name="Anantharaman K."/>
            <person name="Brown C.T."/>
            <person name="Hug L.A."/>
            <person name="Sharon I."/>
            <person name="Castelle C.J."/>
            <person name="Probst A.J."/>
            <person name="Thomas B.C."/>
            <person name="Singh A."/>
            <person name="Wilkins M.J."/>
            <person name="Karaoz U."/>
            <person name="Brodie E.L."/>
            <person name="Williams K.H."/>
            <person name="Hubbard S.S."/>
            <person name="Banfield J.F."/>
        </authorList>
    </citation>
    <scope>NUCLEOTIDE SEQUENCE [LARGE SCALE GENOMIC DNA]</scope>
</reference>
<dbReference type="GO" id="GO:0005524">
    <property type="term" value="F:ATP binding"/>
    <property type="evidence" value="ECO:0007669"/>
    <property type="project" value="UniProtKB-UniRule"/>
</dbReference>
<evidence type="ECO:0000313" key="3">
    <source>
        <dbReference type="EMBL" id="OGD56564.1"/>
    </source>
</evidence>
<dbReference type="SUPFAM" id="SSF56059">
    <property type="entry name" value="Glutathione synthetase ATP-binding domain-like"/>
    <property type="match status" value="1"/>
</dbReference>
<dbReference type="Proteomes" id="UP000176791">
    <property type="component" value="Unassembled WGS sequence"/>
</dbReference>
<keyword evidence="1" id="KW-0067">ATP-binding</keyword>
<evidence type="ECO:0000259" key="2">
    <source>
        <dbReference type="PROSITE" id="PS50975"/>
    </source>
</evidence>
<protein>
    <recommendedName>
        <fullName evidence="2">ATP-grasp domain-containing protein</fullName>
    </recommendedName>
</protein>
<evidence type="ECO:0000256" key="1">
    <source>
        <dbReference type="PROSITE-ProRule" id="PRU00409"/>
    </source>
</evidence>
<dbReference type="GO" id="GO:0005737">
    <property type="term" value="C:cytoplasm"/>
    <property type="evidence" value="ECO:0007669"/>
    <property type="project" value="TreeGrafter"/>
</dbReference>
<dbReference type="Gene3D" id="3.30.470.20">
    <property type="entry name" value="ATP-grasp fold, B domain"/>
    <property type="match status" value="1"/>
</dbReference>
<evidence type="ECO:0000313" key="4">
    <source>
        <dbReference type="Proteomes" id="UP000176791"/>
    </source>
</evidence>
<accession>A0A1F5DND2</accession>
<dbReference type="GO" id="GO:0046872">
    <property type="term" value="F:metal ion binding"/>
    <property type="evidence" value="ECO:0007669"/>
    <property type="project" value="InterPro"/>
</dbReference>
<feature type="domain" description="ATP-grasp" evidence="2">
    <location>
        <begin position="131"/>
        <end position="337"/>
    </location>
</feature>
<dbReference type="PROSITE" id="PS50975">
    <property type="entry name" value="ATP_GRASP"/>
    <property type="match status" value="1"/>
</dbReference>
<dbReference type="EMBL" id="MEZN01000013">
    <property type="protein sequence ID" value="OGD56564.1"/>
    <property type="molecule type" value="Genomic_DNA"/>
</dbReference>
<dbReference type="AlphaFoldDB" id="A0A1F5DND2"/>
<sequence>MTKTTVFDVLIVYSGKTAISANLAPVDILAPFSSDLNIVYGYFLETCRKNNLRAALTTSADIIGAGRCRSYWLFKSNRWLKVKKAGYSRLIFDKLSPVKRKYQVSRKLLFSSKKVKPFNQPDLFKLFFDKQKTYNQLSQFSTPTVAIENSTKLSLRKACQELKAMIKKHPHPNDFSSEVVMKDRFGAGGRDVYKFKADELAKMTTIMKQSQKSFILQPLVRFDNVDIRLIYLGGKIVQTYIRVAKDGDFRCNEHQGGLLKYIDPAAVPAAVMFQADNLVRVLDKTTALFALDFMVSNNGNIYLIEGNTGPGLDWNLAIKENELAAQKLIRLVVKELGRLAYDPMV</sequence>
<gene>
    <name evidence="3" type="ORF">A3E73_02895</name>
</gene>
<keyword evidence="1" id="KW-0547">Nucleotide-binding</keyword>
<dbReference type="InterPro" id="IPR013651">
    <property type="entry name" value="ATP-grasp_RimK-type"/>
</dbReference>
<dbReference type="Pfam" id="PF08443">
    <property type="entry name" value="RimK"/>
    <property type="match status" value="1"/>
</dbReference>
<dbReference type="GO" id="GO:0016879">
    <property type="term" value="F:ligase activity, forming carbon-nitrogen bonds"/>
    <property type="evidence" value="ECO:0007669"/>
    <property type="project" value="TreeGrafter"/>
</dbReference>
<proteinExistence type="predicted"/>
<name>A0A1F5DND2_9BACT</name>
<dbReference type="InterPro" id="IPR011761">
    <property type="entry name" value="ATP-grasp"/>
</dbReference>
<dbReference type="PANTHER" id="PTHR21621">
    <property type="entry name" value="RIBOSOMAL PROTEIN S6 MODIFICATION PROTEIN"/>
    <property type="match status" value="1"/>
</dbReference>
<dbReference type="PANTHER" id="PTHR21621:SF0">
    <property type="entry name" value="BETA-CITRYLGLUTAMATE SYNTHASE B-RELATED"/>
    <property type="match status" value="1"/>
</dbReference>
<organism evidence="3 4">
    <name type="scientific">Candidatus Beckwithbacteria bacterium RIFCSPHIGHO2_12_FULL_47_17</name>
    <dbReference type="NCBI Taxonomy" id="1797460"/>
    <lineage>
        <taxon>Bacteria</taxon>
        <taxon>Candidatus Beckwithiibacteriota</taxon>
    </lineage>
</organism>